<dbReference type="CDD" id="cd01948">
    <property type="entry name" value="EAL"/>
    <property type="match status" value="1"/>
</dbReference>
<dbReference type="Pfam" id="PF00563">
    <property type="entry name" value="EAL"/>
    <property type="match status" value="1"/>
</dbReference>
<dbReference type="InterPro" id="IPR001633">
    <property type="entry name" value="EAL_dom"/>
</dbReference>
<protein>
    <submittedName>
        <fullName evidence="2">EAL domain-containing protein</fullName>
    </submittedName>
</protein>
<sequence length="354" mass="41519">MEEKKCPKCELLPEFPNQPVNLYLYAEIDFLMLKLLDRLKQTGVTFKTEGPMVIVFNQDFRQFLDFLRNLEFSLPEQEEIKLCYAEGDEGIFSLFPRFKPLKSWLSRILYEEYLEILRENRLTVHFHPIINFANKTVFGFECLIRGVKKNGDLMYPNYLFEAARQTDTLFYLDRSCREIAIKTSAIKNLKDFKIFINFLPTAIYDPNFCLRNTVKWAYQLEWNPKNLVFEVVESEKVQDLNHLKQVLDYYRANGFLVALDDVGTGYGSLDTLIKLHPDFIKISRELIDRIDQNTLKFDLVEGIVKSVKRNKIEVIAEGIERIEEAKALSELGVKFMQGYLFAKPNPEPILEINF</sequence>
<dbReference type="EMBL" id="DRWR01000042">
    <property type="protein sequence ID" value="HHQ15655.1"/>
    <property type="molecule type" value="Genomic_DNA"/>
</dbReference>
<comment type="caution">
    <text evidence="2">The sequence shown here is derived from an EMBL/GenBank/DDBJ whole genome shotgun (WGS) entry which is preliminary data.</text>
</comment>
<proteinExistence type="predicted"/>
<dbReference type="AlphaFoldDB" id="A0A7V5XFS6"/>
<accession>A0A7V5XFS6</accession>
<reference evidence="2" key="1">
    <citation type="journal article" date="2020" name="mSystems">
        <title>Genome- and Community-Level Interaction Insights into Carbon Utilization and Element Cycling Functions of Hydrothermarchaeota in Hydrothermal Sediment.</title>
        <authorList>
            <person name="Zhou Z."/>
            <person name="Liu Y."/>
            <person name="Xu W."/>
            <person name="Pan J."/>
            <person name="Luo Z.H."/>
            <person name="Li M."/>
        </authorList>
    </citation>
    <scope>NUCLEOTIDE SEQUENCE [LARGE SCALE GENOMIC DNA]</scope>
    <source>
        <strain evidence="2">SpSt-106</strain>
    </source>
</reference>
<dbReference type="PANTHER" id="PTHR33121">
    <property type="entry name" value="CYCLIC DI-GMP PHOSPHODIESTERASE PDEF"/>
    <property type="match status" value="1"/>
</dbReference>
<dbReference type="SMART" id="SM00052">
    <property type="entry name" value="EAL"/>
    <property type="match status" value="1"/>
</dbReference>
<feature type="domain" description="EAL" evidence="1">
    <location>
        <begin position="106"/>
        <end position="354"/>
    </location>
</feature>
<evidence type="ECO:0000259" key="1">
    <source>
        <dbReference type="PROSITE" id="PS50883"/>
    </source>
</evidence>
<dbReference type="PANTHER" id="PTHR33121:SF70">
    <property type="entry name" value="SIGNALING PROTEIN YKOW"/>
    <property type="match status" value="1"/>
</dbReference>
<dbReference type="SUPFAM" id="SSF141868">
    <property type="entry name" value="EAL domain-like"/>
    <property type="match status" value="1"/>
</dbReference>
<dbReference type="InterPro" id="IPR050706">
    <property type="entry name" value="Cyclic-di-GMP_PDE-like"/>
</dbReference>
<organism evidence="2">
    <name type="scientific">Thermodesulfobacterium geofontis</name>
    <dbReference type="NCBI Taxonomy" id="1295609"/>
    <lineage>
        <taxon>Bacteria</taxon>
        <taxon>Pseudomonadati</taxon>
        <taxon>Thermodesulfobacteriota</taxon>
        <taxon>Thermodesulfobacteria</taxon>
        <taxon>Thermodesulfobacteriales</taxon>
        <taxon>Thermodesulfobacteriaceae</taxon>
        <taxon>Thermodesulfobacterium</taxon>
    </lineage>
</organism>
<dbReference type="InterPro" id="IPR035919">
    <property type="entry name" value="EAL_sf"/>
</dbReference>
<dbReference type="PROSITE" id="PS50883">
    <property type="entry name" value="EAL"/>
    <property type="match status" value="1"/>
</dbReference>
<dbReference type="Gene3D" id="3.20.20.450">
    <property type="entry name" value="EAL domain"/>
    <property type="match status" value="1"/>
</dbReference>
<gene>
    <name evidence="2" type="ORF">ENM15_02405</name>
</gene>
<name>A0A7V5XFS6_9BACT</name>
<dbReference type="GO" id="GO:0071111">
    <property type="term" value="F:cyclic-guanylate-specific phosphodiesterase activity"/>
    <property type="evidence" value="ECO:0007669"/>
    <property type="project" value="InterPro"/>
</dbReference>
<evidence type="ECO:0000313" key="2">
    <source>
        <dbReference type="EMBL" id="HHQ15655.1"/>
    </source>
</evidence>